<accession>A0AAE0Y0Y0</accession>
<dbReference type="AlphaFoldDB" id="A0AAE0Y0Y0"/>
<proteinExistence type="predicted"/>
<dbReference type="Proteomes" id="UP001283361">
    <property type="component" value="Unassembled WGS sequence"/>
</dbReference>
<organism evidence="2 3">
    <name type="scientific">Elysia crispata</name>
    <name type="common">lettuce slug</name>
    <dbReference type="NCBI Taxonomy" id="231223"/>
    <lineage>
        <taxon>Eukaryota</taxon>
        <taxon>Metazoa</taxon>
        <taxon>Spiralia</taxon>
        <taxon>Lophotrochozoa</taxon>
        <taxon>Mollusca</taxon>
        <taxon>Gastropoda</taxon>
        <taxon>Heterobranchia</taxon>
        <taxon>Euthyneura</taxon>
        <taxon>Panpulmonata</taxon>
        <taxon>Sacoglossa</taxon>
        <taxon>Placobranchoidea</taxon>
        <taxon>Plakobranchidae</taxon>
        <taxon>Elysia</taxon>
    </lineage>
</organism>
<name>A0AAE0Y0Y0_9GAST</name>
<evidence type="ECO:0000256" key="1">
    <source>
        <dbReference type="SAM" id="MobiDB-lite"/>
    </source>
</evidence>
<dbReference type="EMBL" id="JAWDGP010007160">
    <property type="protein sequence ID" value="KAK3729058.1"/>
    <property type="molecule type" value="Genomic_DNA"/>
</dbReference>
<keyword evidence="3" id="KW-1185">Reference proteome</keyword>
<evidence type="ECO:0000313" key="2">
    <source>
        <dbReference type="EMBL" id="KAK3729058.1"/>
    </source>
</evidence>
<evidence type="ECO:0000313" key="3">
    <source>
        <dbReference type="Proteomes" id="UP001283361"/>
    </source>
</evidence>
<feature type="region of interest" description="Disordered" evidence="1">
    <location>
        <begin position="1"/>
        <end position="50"/>
    </location>
</feature>
<sequence length="123" mass="13507">MLIDNRVQKPFGDGAGAIGKDRTGVSQIPKSAPQWPLLSKGFGNGTEKTKKTPKLTPYVADCDKSRAAPAIVPISCNRSRKGRQYVRVVLSEGTKNRHQQFSALPSARVDKKAARYLRTRQNA</sequence>
<protein>
    <submittedName>
        <fullName evidence="2">Uncharacterized protein</fullName>
    </submittedName>
</protein>
<gene>
    <name evidence="2" type="ORF">RRG08_005431</name>
</gene>
<reference evidence="2" key="1">
    <citation type="journal article" date="2023" name="G3 (Bethesda)">
        <title>A reference genome for the long-term kleptoplast-retaining sea slug Elysia crispata morphotype clarki.</title>
        <authorList>
            <person name="Eastman K.E."/>
            <person name="Pendleton A.L."/>
            <person name="Shaikh M.A."/>
            <person name="Suttiyut T."/>
            <person name="Ogas R."/>
            <person name="Tomko P."/>
            <person name="Gavelis G."/>
            <person name="Widhalm J.R."/>
            <person name="Wisecaver J.H."/>
        </authorList>
    </citation>
    <scope>NUCLEOTIDE SEQUENCE</scope>
    <source>
        <strain evidence="2">ECLA1</strain>
    </source>
</reference>
<comment type="caution">
    <text evidence="2">The sequence shown here is derived from an EMBL/GenBank/DDBJ whole genome shotgun (WGS) entry which is preliminary data.</text>
</comment>